<feature type="chain" id="PRO_5001498877" description="Secreted protein" evidence="1">
    <location>
        <begin position="17"/>
        <end position="93"/>
    </location>
</feature>
<keyword evidence="1" id="KW-0732">Signal</keyword>
<keyword evidence="3" id="KW-1185">Reference proteome</keyword>
<dbReference type="AlphaFoldDB" id="A0A017RZD7"/>
<evidence type="ECO:0000313" key="2">
    <source>
        <dbReference type="EMBL" id="EYE89946.1"/>
    </source>
</evidence>
<reference evidence="3" key="1">
    <citation type="journal article" date="2014" name="Nat. Commun.">
        <title>Genomic adaptations of the halophilic Dead Sea filamentous fungus Eurotium rubrum.</title>
        <authorList>
            <person name="Kis-Papo T."/>
            <person name="Weig A.R."/>
            <person name="Riley R."/>
            <person name="Persoh D."/>
            <person name="Salamov A."/>
            <person name="Sun H."/>
            <person name="Lipzen A."/>
            <person name="Wasser S.P."/>
            <person name="Rambold G."/>
            <person name="Grigoriev I.V."/>
            <person name="Nevo E."/>
        </authorList>
    </citation>
    <scope>NUCLEOTIDE SEQUENCE [LARGE SCALE GENOMIC DNA]</scope>
    <source>
        <strain evidence="3">CBS 135680</strain>
    </source>
</reference>
<dbReference type="Proteomes" id="UP000019804">
    <property type="component" value="Unassembled WGS sequence"/>
</dbReference>
<evidence type="ECO:0008006" key="4">
    <source>
        <dbReference type="Google" id="ProtNLM"/>
    </source>
</evidence>
<sequence>MCFVLAFGTLNHAVHAWLCAISSYSLLMTSHRNILLGYQLAPVFLVRTEYRLLRRLTTIMSTILSECLAVPTPQQTSNGVSILFIYSPEGQVL</sequence>
<dbReference type="EMBL" id="KK088490">
    <property type="protein sequence ID" value="EYE89946.1"/>
    <property type="molecule type" value="Genomic_DNA"/>
</dbReference>
<name>A0A017RZD7_ASPRC</name>
<feature type="signal peptide" evidence="1">
    <location>
        <begin position="1"/>
        <end position="16"/>
    </location>
</feature>
<dbReference type="RefSeq" id="XP_040633636.1">
    <property type="nucleotide sequence ID" value="XM_040783316.1"/>
</dbReference>
<protein>
    <recommendedName>
        <fullName evidence="4">Secreted protein</fullName>
    </recommendedName>
</protein>
<accession>A0A017RZD7</accession>
<organism evidence="2 3">
    <name type="scientific">Aspergillus ruber (strain CBS 135680)</name>
    <dbReference type="NCBI Taxonomy" id="1388766"/>
    <lineage>
        <taxon>Eukaryota</taxon>
        <taxon>Fungi</taxon>
        <taxon>Dikarya</taxon>
        <taxon>Ascomycota</taxon>
        <taxon>Pezizomycotina</taxon>
        <taxon>Eurotiomycetes</taxon>
        <taxon>Eurotiomycetidae</taxon>
        <taxon>Eurotiales</taxon>
        <taxon>Aspergillaceae</taxon>
        <taxon>Aspergillus</taxon>
        <taxon>Aspergillus subgen. Aspergillus</taxon>
    </lineage>
</organism>
<dbReference type="HOGENOM" id="CLU_2399308_0_0_1"/>
<dbReference type="GeneID" id="63698440"/>
<evidence type="ECO:0000313" key="3">
    <source>
        <dbReference type="Proteomes" id="UP000019804"/>
    </source>
</evidence>
<gene>
    <name evidence="2" type="ORF">EURHEDRAFT_417951</name>
</gene>
<evidence type="ECO:0000256" key="1">
    <source>
        <dbReference type="SAM" id="SignalP"/>
    </source>
</evidence>
<proteinExistence type="predicted"/>